<accession>A0A6N8FFJ1</accession>
<dbReference type="EMBL" id="WOCD01000005">
    <property type="protein sequence ID" value="MUH73031.1"/>
    <property type="molecule type" value="Genomic_DNA"/>
</dbReference>
<evidence type="ECO:0000256" key="1">
    <source>
        <dbReference type="SAM" id="SignalP"/>
    </source>
</evidence>
<organism evidence="2 3">
    <name type="scientific">Psychrosphaera haliotis</name>
    <dbReference type="NCBI Taxonomy" id="555083"/>
    <lineage>
        <taxon>Bacteria</taxon>
        <taxon>Pseudomonadati</taxon>
        <taxon>Pseudomonadota</taxon>
        <taxon>Gammaproteobacteria</taxon>
        <taxon>Alteromonadales</taxon>
        <taxon>Pseudoalteromonadaceae</taxon>
        <taxon>Psychrosphaera</taxon>
    </lineage>
</organism>
<sequence length="277" mass="31541">MLITLGLVFVSLVMSPSSKAEETESEPGIHDKGSFFAYWGWNRGYYSTSDLTLEGDNYKFELNDISASDRPSTIGIDPYLNPFDMTRPQTNFRVGYFFADNYSVSFGVDHMKYIMDQEQTAEITGQINVGSEFDGTYNNEPFYLGHKDEEGDVTFLAFEHSDGLNYLNAEVTRFDQLHHFSENLIVSSLLGGGIGVMLPKTNATLLNNERHDDFHFSGWGTHIKGGLELSYKSFFFRSEVKLGYIDMPDIRTTEFEADSASQHFRFTEWTFVLGSYF</sequence>
<protein>
    <recommendedName>
        <fullName evidence="4">Outer membrane beta-barrel protein</fullName>
    </recommendedName>
</protein>
<evidence type="ECO:0008006" key="4">
    <source>
        <dbReference type="Google" id="ProtNLM"/>
    </source>
</evidence>
<evidence type="ECO:0000313" key="3">
    <source>
        <dbReference type="Proteomes" id="UP000439994"/>
    </source>
</evidence>
<gene>
    <name evidence="2" type="ORF">GNP35_11380</name>
</gene>
<dbReference type="Proteomes" id="UP000439994">
    <property type="component" value="Unassembled WGS sequence"/>
</dbReference>
<feature type="signal peptide" evidence="1">
    <location>
        <begin position="1"/>
        <end position="20"/>
    </location>
</feature>
<evidence type="ECO:0000313" key="2">
    <source>
        <dbReference type="EMBL" id="MUH73031.1"/>
    </source>
</evidence>
<feature type="chain" id="PRO_5026885073" description="Outer membrane beta-barrel protein" evidence="1">
    <location>
        <begin position="21"/>
        <end position="277"/>
    </location>
</feature>
<dbReference type="AlphaFoldDB" id="A0A6N8FFJ1"/>
<keyword evidence="1" id="KW-0732">Signal</keyword>
<comment type="caution">
    <text evidence="2">The sequence shown here is derived from an EMBL/GenBank/DDBJ whole genome shotgun (WGS) entry which is preliminary data.</text>
</comment>
<proteinExistence type="predicted"/>
<keyword evidence="3" id="KW-1185">Reference proteome</keyword>
<reference evidence="2 3" key="1">
    <citation type="submission" date="2019-11" db="EMBL/GenBank/DDBJ databases">
        <title>P. haliotis isolates from Z. marina roots.</title>
        <authorList>
            <person name="Cohen M."/>
            <person name="Jospin G."/>
            <person name="Eisen J.A."/>
            <person name="Coil D.A."/>
        </authorList>
    </citation>
    <scope>NUCLEOTIDE SEQUENCE [LARGE SCALE GENOMIC DNA]</scope>
    <source>
        <strain evidence="2 3">UCD-MCMsp1aY</strain>
    </source>
</reference>
<name>A0A6N8FFJ1_9GAMM</name>
<dbReference type="OrthoDB" id="8887208at2"/>